<dbReference type="Pfam" id="PF17136">
    <property type="entry name" value="ribosomal_L24"/>
    <property type="match status" value="1"/>
</dbReference>
<keyword evidence="2 5" id="KW-0689">Ribosomal protein</keyword>
<organism evidence="8 9">
    <name type="scientific">Desulfobulbus oligotrophicus</name>
    <dbReference type="NCBI Taxonomy" id="1909699"/>
    <lineage>
        <taxon>Bacteria</taxon>
        <taxon>Pseudomonadati</taxon>
        <taxon>Thermodesulfobacteriota</taxon>
        <taxon>Desulfobulbia</taxon>
        <taxon>Desulfobulbales</taxon>
        <taxon>Desulfobulbaceae</taxon>
        <taxon>Desulfobulbus</taxon>
    </lineage>
</organism>
<dbReference type="KEGG" id="dog:HP555_07615"/>
<evidence type="ECO:0000313" key="8">
    <source>
        <dbReference type="EMBL" id="QQG65735.1"/>
    </source>
</evidence>
<protein>
    <recommendedName>
        <fullName evidence="4 5">Large ribosomal subunit protein uL24</fullName>
    </recommendedName>
</protein>
<dbReference type="SMART" id="SM00739">
    <property type="entry name" value="KOW"/>
    <property type="match status" value="1"/>
</dbReference>
<dbReference type="InterPro" id="IPR057264">
    <property type="entry name" value="Ribosomal_uL24_C"/>
</dbReference>
<dbReference type="InterPro" id="IPR005824">
    <property type="entry name" value="KOW"/>
</dbReference>
<dbReference type="GO" id="GO:1990904">
    <property type="term" value="C:ribonucleoprotein complex"/>
    <property type="evidence" value="ECO:0007669"/>
    <property type="project" value="UniProtKB-KW"/>
</dbReference>
<evidence type="ECO:0000256" key="2">
    <source>
        <dbReference type="ARBA" id="ARBA00022980"/>
    </source>
</evidence>
<dbReference type="GO" id="GO:0003735">
    <property type="term" value="F:structural constituent of ribosome"/>
    <property type="evidence" value="ECO:0007669"/>
    <property type="project" value="InterPro"/>
</dbReference>
<dbReference type="GO" id="GO:0006412">
    <property type="term" value="P:translation"/>
    <property type="evidence" value="ECO:0007669"/>
    <property type="project" value="UniProtKB-UniRule"/>
</dbReference>
<dbReference type="InterPro" id="IPR003256">
    <property type="entry name" value="Ribosomal_uL24"/>
</dbReference>
<comment type="similarity">
    <text evidence="1 5 6">Belongs to the universal ribosomal protein uL24 family.</text>
</comment>
<evidence type="ECO:0000313" key="9">
    <source>
        <dbReference type="Proteomes" id="UP000596092"/>
    </source>
</evidence>
<dbReference type="InterPro" id="IPR041988">
    <property type="entry name" value="Ribosomal_uL24_KOW"/>
</dbReference>
<dbReference type="RefSeq" id="WP_199261157.1">
    <property type="nucleotide sequence ID" value="NZ_CP054140.1"/>
</dbReference>
<dbReference type="NCBIfam" id="TIGR01079">
    <property type="entry name" value="rplX_bact"/>
    <property type="match status" value="1"/>
</dbReference>
<dbReference type="AlphaFoldDB" id="A0A7T6AQQ5"/>
<comment type="function">
    <text evidence="5">One of two assembly initiator proteins, it binds directly to the 5'-end of the 23S rRNA, where it nucleates assembly of the 50S subunit.</text>
</comment>
<dbReference type="InterPro" id="IPR014722">
    <property type="entry name" value="Rib_uL2_dom2"/>
</dbReference>
<dbReference type="SUPFAM" id="SSF50104">
    <property type="entry name" value="Translation proteins SH3-like domain"/>
    <property type="match status" value="1"/>
</dbReference>
<evidence type="ECO:0000256" key="4">
    <source>
        <dbReference type="ARBA" id="ARBA00035206"/>
    </source>
</evidence>
<feature type="domain" description="KOW" evidence="7">
    <location>
        <begin position="7"/>
        <end position="34"/>
    </location>
</feature>
<dbReference type="Pfam" id="PF00467">
    <property type="entry name" value="KOW"/>
    <property type="match status" value="1"/>
</dbReference>
<dbReference type="InterPro" id="IPR005825">
    <property type="entry name" value="Ribosomal_uL24_CS"/>
</dbReference>
<evidence type="ECO:0000256" key="3">
    <source>
        <dbReference type="ARBA" id="ARBA00023274"/>
    </source>
</evidence>
<dbReference type="CDD" id="cd06089">
    <property type="entry name" value="KOW_RPL26"/>
    <property type="match status" value="1"/>
</dbReference>
<evidence type="ECO:0000259" key="7">
    <source>
        <dbReference type="SMART" id="SM00739"/>
    </source>
</evidence>
<dbReference type="HAMAP" id="MF_01326_B">
    <property type="entry name" value="Ribosomal_uL24_B"/>
    <property type="match status" value="1"/>
</dbReference>
<dbReference type="GO" id="GO:0005840">
    <property type="term" value="C:ribosome"/>
    <property type="evidence" value="ECO:0007669"/>
    <property type="project" value="UniProtKB-KW"/>
</dbReference>
<dbReference type="GO" id="GO:0019843">
    <property type="term" value="F:rRNA binding"/>
    <property type="evidence" value="ECO:0007669"/>
    <property type="project" value="UniProtKB-UniRule"/>
</dbReference>
<evidence type="ECO:0000256" key="5">
    <source>
        <dbReference type="HAMAP-Rule" id="MF_01326"/>
    </source>
</evidence>
<keyword evidence="5" id="KW-0699">rRNA-binding</keyword>
<evidence type="ECO:0000256" key="1">
    <source>
        <dbReference type="ARBA" id="ARBA00010618"/>
    </source>
</evidence>
<dbReference type="Proteomes" id="UP000596092">
    <property type="component" value="Chromosome"/>
</dbReference>
<dbReference type="PROSITE" id="PS01108">
    <property type="entry name" value="RIBOSOMAL_L24"/>
    <property type="match status" value="1"/>
</dbReference>
<keyword evidence="3 5" id="KW-0687">Ribonucleoprotein</keyword>
<sequence length="112" mass="12538">MEHGKCRLKVNDKVEVIAGKDKGRVGKILRIDNKHSRVVVERINIVKKHQKATDATQSGQIIEREAGIHISNVMLVCPECVETVRIGKQILTDGTKVRICKKCQATIETPKK</sequence>
<dbReference type="Gene3D" id="2.30.30.30">
    <property type="match status" value="1"/>
</dbReference>
<dbReference type="InterPro" id="IPR008991">
    <property type="entry name" value="Translation_prot_SH3-like_sf"/>
</dbReference>
<keyword evidence="9" id="KW-1185">Reference proteome</keyword>
<gene>
    <name evidence="5" type="primary">rplX</name>
    <name evidence="8" type="ORF">HP555_07615</name>
</gene>
<dbReference type="EMBL" id="CP054140">
    <property type="protein sequence ID" value="QQG65735.1"/>
    <property type="molecule type" value="Genomic_DNA"/>
</dbReference>
<keyword evidence="5" id="KW-0694">RNA-binding</keyword>
<dbReference type="PANTHER" id="PTHR12903">
    <property type="entry name" value="MITOCHONDRIAL RIBOSOMAL PROTEIN L24"/>
    <property type="match status" value="1"/>
</dbReference>
<proteinExistence type="inferred from homology"/>
<evidence type="ECO:0000256" key="6">
    <source>
        <dbReference type="RuleBase" id="RU003477"/>
    </source>
</evidence>
<comment type="subunit">
    <text evidence="5">Part of the 50S ribosomal subunit.</text>
</comment>
<reference evidence="8 9" key="1">
    <citation type="submission" date="2020-05" db="EMBL/GenBank/DDBJ databases">
        <title>Complete genome of Desulfobulbus oligotrophicus.</title>
        <authorList>
            <person name="Podar M."/>
        </authorList>
    </citation>
    <scope>NUCLEOTIDE SEQUENCE [LARGE SCALE GENOMIC DNA]</scope>
    <source>
        <strain evidence="8 9">Prop6</strain>
    </source>
</reference>
<accession>A0A7T6AQQ5</accession>
<name>A0A7T6AQQ5_9BACT</name>
<comment type="function">
    <text evidence="5">One of the proteins that surrounds the polypeptide exit tunnel on the outside of the subunit.</text>
</comment>